<proteinExistence type="predicted"/>
<feature type="domain" description="Hemerythrin-like" evidence="1">
    <location>
        <begin position="4"/>
        <end position="141"/>
    </location>
</feature>
<dbReference type="InterPro" id="IPR012312">
    <property type="entry name" value="Hemerythrin-like"/>
</dbReference>
<dbReference type="EMBL" id="FNYK01000014">
    <property type="protein sequence ID" value="SEI65012.1"/>
    <property type="molecule type" value="Genomic_DNA"/>
</dbReference>
<dbReference type="STRING" id="322505.SAMN04487836_102142"/>
<dbReference type="Proteomes" id="UP000183028">
    <property type="component" value="Unassembled WGS sequence"/>
</dbReference>
<dbReference type="RefSeq" id="WP_074731698.1">
    <property type="nucleotide sequence ID" value="NZ_FNYK01000014.1"/>
</dbReference>
<evidence type="ECO:0000313" key="2">
    <source>
        <dbReference type="EMBL" id="SEI65012.1"/>
    </source>
</evidence>
<evidence type="ECO:0000259" key="1">
    <source>
        <dbReference type="Pfam" id="PF01814"/>
    </source>
</evidence>
<evidence type="ECO:0000313" key="3">
    <source>
        <dbReference type="Proteomes" id="UP000183028"/>
    </source>
</evidence>
<dbReference type="AlphaFoldDB" id="A0A1H6SN68"/>
<dbReference type="Pfam" id="PF01814">
    <property type="entry name" value="Hemerythrin"/>
    <property type="match status" value="1"/>
</dbReference>
<gene>
    <name evidence="2" type="ORF">SAMN04487834_101436</name>
</gene>
<reference evidence="3" key="1">
    <citation type="submission" date="2016-10" db="EMBL/GenBank/DDBJ databases">
        <authorList>
            <person name="Varghese N."/>
        </authorList>
    </citation>
    <scope>NUCLEOTIDE SEQUENCE [LARGE SCALE GENOMIC DNA]</scope>
    <source>
        <strain evidence="3">DSM 20406</strain>
    </source>
</reference>
<name>A0A1H6SN68_9FIRM</name>
<dbReference type="OrthoDB" id="9792554at2"/>
<dbReference type="eggNOG" id="COG3945">
    <property type="taxonomic scope" value="Bacteria"/>
</dbReference>
<dbReference type="PANTHER" id="PTHR39966:SF1">
    <property type="entry name" value="HEMERYTHRIN-LIKE DOMAIN-CONTAINING PROTEIN"/>
    <property type="match status" value="1"/>
</dbReference>
<organism evidence="2 3">
    <name type="scientific">Sharpea azabuensis</name>
    <dbReference type="NCBI Taxonomy" id="322505"/>
    <lineage>
        <taxon>Bacteria</taxon>
        <taxon>Bacillati</taxon>
        <taxon>Bacillota</taxon>
        <taxon>Erysipelotrichia</taxon>
        <taxon>Erysipelotrichales</taxon>
        <taxon>Coprobacillaceae</taxon>
        <taxon>Sharpea</taxon>
    </lineage>
</organism>
<dbReference type="GO" id="GO:0005886">
    <property type="term" value="C:plasma membrane"/>
    <property type="evidence" value="ECO:0007669"/>
    <property type="project" value="TreeGrafter"/>
</dbReference>
<protein>
    <submittedName>
        <fullName evidence="2">Hemerythrin-like domain-containing protein</fullName>
    </submittedName>
</protein>
<dbReference type="Gene3D" id="1.20.120.520">
    <property type="entry name" value="nmb1532 protein domain like"/>
    <property type="match status" value="1"/>
</dbReference>
<dbReference type="PANTHER" id="PTHR39966">
    <property type="entry name" value="BLL2471 PROTEIN-RELATED"/>
    <property type="match status" value="1"/>
</dbReference>
<accession>A0A1H6SN68</accession>
<keyword evidence="3" id="KW-1185">Reference proteome</keyword>
<sequence>MYTTEILEDNHKNIMRMTAVVKKMCIGVMEGQEVVIDDFNAFCDFASLYGDQYHHMKEENFLFPEMIAKLKGHAEMMIEKGMLVDHNLGRAHIMSLRNALSDYQKDSSTYNKLLILTQAMGYVDVLESHILKENNVLFPYANQNLPEASQTMLDDMTKGFEKRMSNQGTIKKYLDILEKLENKYQ</sequence>